<feature type="non-terminal residue" evidence="1">
    <location>
        <position position="140"/>
    </location>
</feature>
<dbReference type="Proteomes" id="UP001642360">
    <property type="component" value="Unassembled WGS sequence"/>
</dbReference>
<keyword evidence="2" id="KW-1185">Reference proteome</keyword>
<gene>
    <name evidence="1" type="ORF">ILEXP_LOCUS13149</name>
</gene>
<organism evidence="1 2">
    <name type="scientific">Ilex paraguariensis</name>
    <name type="common">yerba mate</name>
    <dbReference type="NCBI Taxonomy" id="185542"/>
    <lineage>
        <taxon>Eukaryota</taxon>
        <taxon>Viridiplantae</taxon>
        <taxon>Streptophyta</taxon>
        <taxon>Embryophyta</taxon>
        <taxon>Tracheophyta</taxon>
        <taxon>Spermatophyta</taxon>
        <taxon>Magnoliopsida</taxon>
        <taxon>eudicotyledons</taxon>
        <taxon>Gunneridae</taxon>
        <taxon>Pentapetalae</taxon>
        <taxon>asterids</taxon>
        <taxon>campanulids</taxon>
        <taxon>Aquifoliales</taxon>
        <taxon>Aquifoliaceae</taxon>
        <taxon>Ilex</taxon>
    </lineage>
</organism>
<name>A0ABC8RQP1_9AQUA</name>
<comment type="caution">
    <text evidence="1">The sequence shown here is derived from an EMBL/GenBank/DDBJ whole genome shotgun (WGS) entry which is preliminary data.</text>
</comment>
<accession>A0ABC8RQP1</accession>
<evidence type="ECO:0000313" key="1">
    <source>
        <dbReference type="EMBL" id="CAK9145344.1"/>
    </source>
</evidence>
<proteinExistence type="predicted"/>
<reference evidence="1 2" key="1">
    <citation type="submission" date="2024-02" db="EMBL/GenBank/DDBJ databases">
        <authorList>
            <person name="Vignale AGUSTIN F."/>
            <person name="Sosa J E."/>
            <person name="Modenutti C."/>
        </authorList>
    </citation>
    <scope>NUCLEOTIDE SEQUENCE [LARGE SCALE GENOMIC DNA]</scope>
</reference>
<dbReference type="AlphaFoldDB" id="A0ABC8RQP1"/>
<sequence>KEMEQVMLNDVLVTQDKGTTTLGQSVCSPQGDDDECGLVRNKEPPDKGFFSDSGSTLHSRELLGRVVADSEGSKDSDDVTLEFSSAEPKVGVEKIQRFAFSVGMPNFTVNKLAEKFIWPLLDDQLEVKVLFVHAHSITME</sequence>
<evidence type="ECO:0000313" key="2">
    <source>
        <dbReference type="Proteomes" id="UP001642360"/>
    </source>
</evidence>
<dbReference type="EMBL" id="CAUOFW020001479">
    <property type="protein sequence ID" value="CAK9145344.1"/>
    <property type="molecule type" value="Genomic_DNA"/>
</dbReference>
<feature type="non-terminal residue" evidence="1">
    <location>
        <position position="1"/>
    </location>
</feature>
<protein>
    <submittedName>
        <fullName evidence="1">Uncharacterized protein</fullName>
    </submittedName>
</protein>